<dbReference type="Proteomes" id="UP001062846">
    <property type="component" value="Chromosome 8"/>
</dbReference>
<comment type="caution">
    <text evidence="1">The sequence shown here is derived from an EMBL/GenBank/DDBJ whole genome shotgun (WGS) entry which is preliminary data.</text>
</comment>
<evidence type="ECO:0000313" key="2">
    <source>
        <dbReference type="Proteomes" id="UP001062846"/>
    </source>
</evidence>
<protein>
    <submittedName>
        <fullName evidence="1">Uncharacterized protein</fullName>
    </submittedName>
</protein>
<gene>
    <name evidence="1" type="ORF">RHMOL_Rhmol08G0006000</name>
</gene>
<keyword evidence="2" id="KW-1185">Reference proteome</keyword>
<proteinExistence type="predicted"/>
<name>A0ACC0MJA7_RHOML</name>
<dbReference type="EMBL" id="CM046395">
    <property type="protein sequence ID" value="KAI8540694.1"/>
    <property type="molecule type" value="Genomic_DNA"/>
</dbReference>
<reference evidence="1" key="1">
    <citation type="submission" date="2022-02" db="EMBL/GenBank/DDBJ databases">
        <title>Plant Genome Project.</title>
        <authorList>
            <person name="Zhang R.-G."/>
        </authorList>
    </citation>
    <scope>NUCLEOTIDE SEQUENCE</scope>
    <source>
        <strain evidence="1">AT1</strain>
    </source>
</reference>
<accession>A0ACC0MJA7</accession>
<evidence type="ECO:0000313" key="1">
    <source>
        <dbReference type="EMBL" id="KAI8540694.1"/>
    </source>
</evidence>
<organism evidence="1 2">
    <name type="scientific">Rhododendron molle</name>
    <name type="common">Chinese azalea</name>
    <name type="synonym">Azalea mollis</name>
    <dbReference type="NCBI Taxonomy" id="49168"/>
    <lineage>
        <taxon>Eukaryota</taxon>
        <taxon>Viridiplantae</taxon>
        <taxon>Streptophyta</taxon>
        <taxon>Embryophyta</taxon>
        <taxon>Tracheophyta</taxon>
        <taxon>Spermatophyta</taxon>
        <taxon>Magnoliopsida</taxon>
        <taxon>eudicotyledons</taxon>
        <taxon>Gunneridae</taxon>
        <taxon>Pentapetalae</taxon>
        <taxon>asterids</taxon>
        <taxon>Ericales</taxon>
        <taxon>Ericaceae</taxon>
        <taxon>Ericoideae</taxon>
        <taxon>Rhodoreae</taxon>
        <taxon>Rhododendron</taxon>
    </lineage>
</organism>
<sequence length="283" mass="31585">MAGRWDDAIRVRKLMKSRGLVKANENPFSQALTITEGLILRVIQISPRAEKFPDFGGNSDELLIMLISFPFENLTIPLPSQAVQCSCQVYTLYSLYIDGKLIRSGYMFCGVLRTSGRNRTWSCPQCRTRILFERNRVAVATSGREAPSPYHLNPNASRSDAVSAPSPSPSPGPADEKKMPPPTVNKRIRISSEAHSARRRAATKSMRLRARIREPAPQLTIRELVAFMQAEVASLRTDLEELRAEFRTEVHTLRHELMVARLERCKNCSESGQSNGGDGADGE</sequence>